<evidence type="ECO:0000313" key="5">
    <source>
        <dbReference type="Proteomes" id="UP001302126"/>
    </source>
</evidence>
<feature type="region of interest" description="Disordered" evidence="2">
    <location>
        <begin position="949"/>
        <end position="974"/>
    </location>
</feature>
<feature type="domain" description="Fe2OG dioxygenase" evidence="3">
    <location>
        <begin position="617"/>
        <end position="746"/>
    </location>
</feature>
<feature type="compositionally biased region" description="Basic and acidic residues" evidence="2">
    <location>
        <begin position="360"/>
        <end position="375"/>
    </location>
</feature>
<evidence type="ECO:0000313" key="4">
    <source>
        <dbReference type="EMBL" id="KAK4189689.1"/>
    </source>
</evidence>
<gene>
    <name evidence="4" type="ORF">QBC35DRAFT_461867</name>
</gene>
<feature type="compositionally biased region" description="Low complexity" evidence="2">
    <location>
        <begin position="318"/>
        <end position="327"/>
    </location>
</feature>
<dbReference type="SUPFAM" id="SSF52499">
    <property type="entry name" value="Isochorismatase-like hydrolases"/>
    <property type="match status" value="1"/>
</dbReference>
<dbReference type="Gene3D" id="2.60.120.590">
    <property type="entry name" value="Alpha-ketoglutarate-dependent dioxygenase AlkB-like"/>
    <property type="match status" value="1"/>
</dbReference>
<dbReference type="InterPro" id="IPR005123">
    <property type="entry name" value="Oxoglu/Fe-dep_dioxygenase_dom"/>
</dbReference>
<organism evidence="4 5">
    <name type="scientific">Podospora australis</name>
    <dbReference type="NCBI Taxonomy" id="1536484"/>
    <lineage>
        <taxon>Eukaryota</taxon>
        <taxon>Fungi</taxon>
        <taxon>Dikarya</taxon>
        <taxon>Ascomycota</taxon>
        <taxon>Pezizomycotina</taxon>
        <taxon>Sordariomycetes</taxon>
        <taxon>Sordariomycetidae</taxon>
        <taxon>Sordariales</taxon>
        <taxon>Podosporaceae</taxon>
        <taxon>Podospora</taxon>
    </lineage>
</organism>
<dbReference type="InterPro" id="IPR027450">
    <property type="entry name" value="AlkB-like"/>
</dbReference>
<dbReference type="GO" id="GO:0006307">
    <property type="term" value="P:DNA alkylation repair"/>
    <property type="evidence" value="ECO:0007669"/>
    <property type="project" value="InterPro"/>
</dbReference>
<reference evidence="4" key="2">
    <citation type="submission" date="2023-05" db="EMBL/GenBank/DDBJ databases">
        <authorList>
            <consortium name="Lawrence Berkeley National Laboratory"/>
            <person name="Steindorff A."/>
            <person name="Hensen N."/>
            <person name="Bonometti L."/>
            <person name="Westerberg I."/>
            <person name="Brannstrom I.O."/>
            <person name="Guillou S."/>
            <person name="Cros-Aarteil S."/>
            <person name="Calhoun S."/>
            <person name="Haridas S."/>
            <person name="Kuo A."/>
            <person name="Mondo S."/>
            <person name="Pangilinan J."/>
            <person name="Riley R."/>
            <person name="Labutti K."/>
            <person name="Andreopoulos B."/>
            <person name="Lipzen A."/>
            <person name="Chen C."/>
            <person name="Yanf M."/>
            <person name="Daum C."/>
            <person name="Ng V."/>
            <person name="Clum A."/>
            <person name="Ohm R."/>
            <person name="Martin F."/>
            <person name="Silar P."/>
            <person name="Natvig D."/>
            <person name="Lalanne C."/>
            <person name="Gautier V."/>
            <person name="Ament-Velasquez S.L."/>
            <person name="Kruys A."/>
            <person name="Hutchinson M.I."/>
            <person name="Powell A.J."/>
            <person name="Barry K."/>
            <person name="Miller A.N."/>
            <person name="Grigoriev I.V."/>
            <person name="Debuchy R."/>
            <person name="Gladieux P."/>
            <person name="Thoren M.H."/>
            <person name="Johannesson H."/>
        </authorList>
    </citation>
    <scope>NUCLEOTIDE SEQUENCE</scope>
    <source>
        <strain evidence="4">PSN309</strain>
    </source>
</reference>
<comment type="similarity">
    <text evidence="1">Belongs to the isochorismatase family.</text>
</comment>
<feature type="compositionally biased region" description="Pro residues" evidence="2">
    <location>
        <begin position="280"/>
        <end position="291"/>
    </location>
</feature>
<evidence type="ECO:0000256" key="1">
    <source>
        <dbReference type="ARBA" id="ARBA00006336"/>
    </source>
</evidence>
<accession>A0AAN6WWU9</accession>
<dbReference type="InterPro" id="IPR000868">
    <property type="entry name" value="Isochorismatase-like_dom"/>
</dbReference>
<evidence type="ECO:0000256" key="2">
    <source>
        <dbReference type="SAM" id="MobiDB-lite"/>
    </source>
</evidence>
<dbReference type="Pfam" id="PF13532">
    <property type="entry name" value="2OG-FeII_Oxy_2"/>
    <property type="match status" value="1"/>
</dbReference>
<evidence type="ECO:0000259" key="3">
    <source>
        <dbReference type="PROSITE" id="PS51471"/>
    </source>
</evidence>
<dbReference type="InterPro" id="IPR037151">
    <property type="entry name" value="AlkB-like_sf"/>
</dbReference>
<dbReference type="Pfam" id="PF00857">
    <property type="entry name" value="Isochorismatase"/>
    <property type="match status" value="1"/>
</dbReference>
<dbReference type="PROSITE" id="PS51471">
    <property type="entry name" value="FE2OG_OXY"/>
    <property type="match status" value="1"/>
</dbReference>
<dbReference type="PANTHER" id="PTHR31212">
    <property type="entry name" value="ALPHA-KETOGLUTARATE-DEPENDENT DIOXYGENASE ALKB HOMOLOG 3"/>
    <property type="match status" value="1"/>
</dbReference>
<proteinExistence type="inferred from homology"/>
<feature type="compositionally biased region" description="Low complexity" evidence="2">
    <location>
        <begin position="949"/>
        <end position="958"/>
    </location>
</feature>
<feature type="region of interest" description="Disordered" evidence="2">
    <location>
        <begin position="270"/>
        <end position="483"/>
    </location>
</feature>
<feature type="region of interest" description="Disordered" evidence="2">
    <location>
        <begin position="661"/>
        <end position="694"/>
    </location>
</feature>
<dbReference type="InterPro" id="IPR032854">
    <property type="entry name" value="ALKBH3"/>
</dbReference>
<dbReference type="PANTHER" id="PTHR31212:SF5">
    <property type="entry name" value="ISOCHORISMATASE FAMILY PROTEIN FAMILY (AFU_ORTHOLOGUE AFUA_3G14500)"/>
    <property type="match status" value="1"/>
</dbReference>
<dbReference type="EMBL" id="MU864373">
    <property type="protein sequence ID" value="KAK4189689.1"/>
    <property type="molecule type" value="Genomic_DNA"/>
</dbReference>
<reference evidence="4" key="1">
    <citation type="journal article" date="2023" name="Mol. Phylogenet. Evol.">
        <title>Genome-scale phylogeny and comparative genomics of the fungal order Sordariales.</title>
        <authorList>
            <person name="Hensen N."/>
            <person name="Bonometti L."/>
            <person name="Westerberg I."/>
            <person name="Brannstrom I.O."/>
            <person name="Guillou S."/>
            <person name="Cros-Aarteil S."/>
            <person name="Calhoun S."/>
            <person name="Haridas S."/>
            <person name="Kuo A."/>
            <person name="Mondo S."/>
            <person name="Pangilinan J."/>
            <person name="Riley R."/>
            <person name="LaButti K."/>
            <person name="Andreopoulos B."/>
            <person name="Lipzen A."/>
            <person name="Chen C."/>
            <person name="Yan M."/>
            <person name="Daum C."/>
            <person name="Ng V."/>
            <person name="Clum A."/>
            <person name="Steindorff A."/>
            <person name="Ohm R.A."/>
            <person name="Martin F."/>
            <person name="Silar P."/>
            <person name="Natvig D.O."/>
            <person name="Lalanne C."/>
            <person name="Gautier V."/>
            <person name="Ament-Velasquez S.L."/>
            <person name="Kruys A."/>
            <person name="Hutchinson M.I."/>
            <person name="Powell A.J."/>
            <person name="Barry K."/>
            <person name="Miller A.N."/>
            <person name="Grigoriev I.V."/>
            <person name="Debuchy R."/>
            <person name="Gladieux P."/>
            <person name="Hiltunen Thoren M."/>
            <person name="Johannesson H."/>
        </authorList>
    </citation>
    <scope>NUCLEOTIDE SEQUENCE</scope>
    <source>
        <strain evidence="4">PSN309</strain>
    </source>
</reference>
<dbReference type="AlphaFoldDB" id="A0AAN6WWU9"/>
<dbReference type="GO" id="GO:0051213">
    <property type="term" value="F:dioxygenase activity"/>
    <property type="evidence" value="ECO:0007669"/>
    <property type="project" value="InterPro"/>
</dbReference>
<feature type="compositionally biased region" description="Basic residues" evidence="2">
    <location>
        <begin position="422"/>
        <end position="431"/>
    </location>
</feature>
<name>A0AAN6WWU9_9PEZI</name>
<comment type="caution">
    <text evidence="4">The sequence shown here is derived from an EMBL/GenBank/DDBJ whole genome shotgun (WGS) entry which is preliminary data.</text>
</comment>
<dbReference type="Proteomes" id="UP001302126">
    <property type="component" value="Unassembled WGS sequence"/>
</dbReference>
<dbReference type="Gene3D" id="3.40.50.850">
    <property type="entry name" value="Isochorismatase-like"/>
    <property type="match status" value="1"/>
</dbReference>
<dbReference type="InterPro" id="IPR036380">
    <property type="entry name" value="Isochorismatase-like_sf"/>
</dbReference>
<protein>
    <recommendedName>
        <fullName evidence="3">Fe2OG dioxygenase domain-containing protein</fullName>
    </recommendedName>
</protein>
<feature type="compositionally biased region" description="Basic and acidic residues" evidence="2">
    <location>
        <begin position="959"/>
        <end position="972"/>
    </location>
</feature>
<dbReference type="SUPFAM" id="SSF51197">
    <property type="entry name" value="Clavaminate synthase-like"/>
    <property type="match status" value="1"/>
</dbReference>
<keyword evidence="5" id="KW-1185">Reference proteome</keyword>
<sequence>MPPTFTINPAAIPAIRTRKALLVIDLQNDFLAPDGALPVTEPEGFVKRTLELVKEFRDAEAGDVVWVRSEFECHRSLSAEGEQIVTANIPIRPQRPGARGRPPTSREHDGAVVEADEEAFLSLGADNAEKGCAKKGTKGAEFAPEVQETIDRTRDIVFTKTHYSAFASSQQELVQKLRGRFVTEMYVCGALTNVSIYATALDAGRHGYGMTVVEDCCGFRNQIRHFNAVRQLVQLTGSEVANADTVIEQLQPPEGQPSHTSGLSPFISSIQLNLGRGGPPGIPPRLRPAPGPAAREPAPPEQDRRITGAAVPPPASPHPKSASPQKPFAVIEPDTPSLRPSNDNFTPLEVDSDTEPESESPARSRTPEKTSEVLRRGSAQASPPNQLELVESPKGPPSRAPGATTTTTTSSSKPDNPSRIRVQARLRLRHHSSSDKSSSSPPSSPPKLKPTTTPPIAEDRRLPAKRIKISEPSPTKLPSDPAPTPTPLISTLAPANIITPDPDYCKSVPKPPTMEQTQQESNVSEPLCEGDTHVITNVLPPDLASDAFDRLLEEVSWAGMSHMGGEVPRRIAVQGAVEEDATMPVYRHPADESPPLLPFSPTVTQIKNAVEKHLGHPLNHVLIQHYRSGNDYISEHSDKTLDVVKGSFICNVSLGAERTMVFRTKRPPKPKDSQPENESVGSDTEKAKRQVQRAPLPHNSLIRMGLSTNARWLHAIRQDKRSDREKSAAELVYNGARISLTFRQIGTFIDGSQSRIWGQGAVAKTREDAQPVVNGQTPEAVRLLQAFGTENHSSEFDWAANYGSGFNVLHMGVPKRFCAGSDVIANARVGMALAELGVSTAKGSVEGDVRFEDNDTVRAVVDGHETVLRYLDAVYGAGRRYDQLLPSEIAKRFSLLQRALDFVEVWRGVLKAVDAKEPPGLMKTKKALTLLLFEELSFWEGCAREGFTSAATTQGSSSGEKEDSKGEQEKEASGGTGGTFYLCGGSKASPVDFALWPVLHDMVRVLGESVFTVSFLRPPEGKGEETGQVFLRKYYEGFKGRSSVECVVKIFDSAAT</sequence>
<dbReference type="CDD" id="cd00431">
    <property type="entry name" value="cysteine_hydrolases"/>
    <property type="match status" value="1"/>
</dbReference>